<gene>
    <name evidence="2" type="ORF">EGM88_13025</name>
</gene>
<reference evidence="2 3" key="1">
    <citation type="submission" date="2018-11" db="EMBL/GenBank/DDBJ databases">
        <title>Aureibaculum marinum gen. nov., sp. nov., a member of the family Flavobacteriaceae isolated from the Bohai Sea.</title>
        <authorList>
            <person name="Ji X."/>
        </authorList>
    </citation>
    <scope>NUCLEOTIDE SEQUENCE [LARGE SCALE GENOMIC DNA]</scope>
    <source>
        <strain evidence="2 3">BH-SD17</strain>
    </source>
</reference>
<keyword evidence="1" id="KW-0472">Membrane</keyword>
<feature type="transmembrane region" description="Helical" evidence="1">
    <location>
        <begin position="119"/>
        <end position="137"/>
    </location>
</feature>
<dbReference type="OrthoDB" id="662673at2"/>
<sequence>MKITKTHIDQLYTFTEKHYVEWYDLQTELVDHLANDIEQIWSENPKLSFEDARDNSFKKFGIIGFSSVVEKRQKALNKKYWLLILKEFKLFFSLPKILLTAFLIVSYFSILNFLENKNILISASLTVLVLIQFLFIYKTFKKIRKKQKATNKKWLSENIMATFGGLGFFVTIPFQIYQTISYSLPNNYWLLWTLSIFVISYSIVLYIAIKIIPNKMTEYMVKNYPEYQPIL</sequence>
<dbReference type="RefSeq" id="WP_123898858.1">
    <property type="nucleotide sequence ID" value="NZ_RPFJ01000030.1"/>
</dbReference>
<accession>A0A3N4NPD3</accession>
<feature type="transmembrane region" description="Helical" evidence="1">
    <location>
        <begin position="189"/>
        <end position="209"/>
    </location>
</feature>
<comment type="caution">
    <text evidence="2">The sequence shown here is derived from an EMBL/GenBank/DDBJ whole genome shotgun (WGS) entry which is preliminary data.</text>
</comment>
<feature type="transmembrane region" description="Helical" evidence="1">
    <location>
        <begin position="88"/>
        <end position="113"/>
    </location>
</feature>
<organism evidence="2 3">
    <name type="scientific">Aureibaculum marinum</name>
    <dbReference type="NCBI Taxonomy" id="2487930"/>
    <lineage>
        <taxon>Bacteria</taxon>
        <taxon>Pseudomonadati</taxon>
        <taxon>Bacteroidota</taxon>
        <taxon>Flavobacteriia</taxon>
        <taxon>Flavobacteriales</taxon>
        <taxon>Flavobacteriaceae</taxon>
        <taxon>Aureibaculum</taxon>
    </lineage>
</organism>
<evidence type="ECO:0000313" key="2">
    <source>
        <dbReference type="EMBL" id="RPD93419.1"/>
    </source>
</evidence>
<protein>
    <submittedName>
        <fullName evidence="2">Uncharacterized protein</fullName>
    </submittedName>
</protein>
<keyword evidence="3" id="KW-1185">Reference proteome</keyword>
<name>A0A3N4NPD3_9FLAO</name>
<proteinExistence type="predicted"/>
<evidence type="ECO:0000313" key="3">
    <source>
        <dbReference type="Proteomes" id="UP000270856"/>
    </source>
</evidence>
<dbReference type="AlphaFoldDB" id="A0A3N4NPD3"/>
<dbReference type="EMBL" id="RPFJ01000030">
    <property type="protein sequence ID" value="RPD93419.1"/>
    <property type="molecule type" value="Genomic_DNA"/>
</dbReference>
<dbReference type="Proteomes" id="UP000270856">
    <property type="component" value="Unassembled WGS sequence"/>
</dbReference>
<feature type="transmembrane region" description="Helical" evidence="1">
    <location>
        <begin position="158"/>
        <end position="177"/>
    </location>
</feature>
<evidence type="ECO:0000256" key="1">
    <source>
        <dbReference type="SAM" id="Phobius"/>
    </source>
</evidence>
<keyword evidence="1" id="KW-1133">Transmembrane helix</keyword>
<keyword evidence="1" id="KW-0812">Transmembrane</keyword>